<dbReference type="PANTHER" id="PTHR13016:SF0">
    <property type="entry name" value="AMME SYNDROME CANDIDATE GENE 1 PROTEIN"/>
    <property type="match status" value="1"/>
</dbReference>
<reference evidence="3 4" key="1">
    <citation type="submission" date="2019-07" db="EMBL/GenBank/DDBJ databases">
        <title>Finished genome of Venturia effusa.</title>
        <authorList>
            <person name="Young C.A."/>
            <person name="Cox M.P."/>
            <person name="Ganley A.R.D."/>
            <person name="David W.J."/>
        </authorList>
    </citation>
    <scope>NUCLEOTIDE SEQUENCE [LARGE SCALE GENOMIC DNA]</scope>
    <source>
        <strain evidence="4">albino</strain>
    </source>
</reference>
<protein>
    <recommendedName>
        <fullName evidence="2">AMMECR1 domain-containing protein</fullName>
    </recommendedName>
</protein>
<feature type="region of interest" description="Disordered" evidence="1">
    <location>
        <begin position="50"/>
        <end position="104"/>
    </location>
</feature>
<feature type="domain" description="AMMECR1" evidence="2">
    <location>
        <begin position="77"/>
        <end position="275"/>
    </location>
</feature>
<dbReference type="PANTHER" id="PTHR13016">
    <property type="entry name" value="AMMECR1 HOMOLOG"/>
    <property type="match status" value="1"/>
</dbReference>
<organism evidence="3 4">
    <name type="scientific">Venturia effusa</name>
    <dbReference type="NCBI Taxonomy" id="50376"/>
    <lineage>
        <taxon>Eukaryota</taxon>
        <taxon>Fungi</taxon>
        <taxon>Dikarya</taxon>
        <taxon>Ascomycota</taxon>
        <taxon>Pezizomycotina</taxon>
        <taxon>Dothideomycetes</taxon>
        <taxon>Pleosporomycetidae</taxon>
        <taxon>Venturiales</taxon>
        <taxon>Venturiaceae</taxon>
        <taxon>Venturia</taxon>
    </lineage>
</organism>
<dbReference type="STRING" id="50376.A0A517L752"/>
<dbReference type="Gene3D" id="3.30.700.20">
    <property type="entry name" value="Hypothetical protein ph0010, domain 1"/>
    <property type="match status" value="1"/>
</dbReference>
<evidence type="ECO:0000256" key="1">
    <source>
        <dbReference type="SAM" id="MobiDB-lite"/>
    </source>
</evidence>
<feature type="compositionally biased region" description="Low complexity" evidence="1">
    <location>
        <begin position="69"/>
        <end position="104"/>
    </location>
</feature>
<dbReference type="EMBL" id="CP042190">
    <property type="protein sequence ID" value="QDS71468.1"/>
    <property type="molecule type" value="Genomic_DNA"/>
</dbReference>
<dbReference type="Pfam" id="PF01871">
    <property type="entry name" value="AMMECR1"/>
    <property type="match status" value="1"/>
</dbReference>
<dbReference type="SUPFAM" id="SSF143447">
    <property type="entry name" value="AMMECR1-like"/>
    <property type="match status" value="1"/>
</dbReference>
<gene>
    <name evidence="3" type="ORF">FKW77_004130</name>
</gene>
<dbReference type="InterPro" id="IPR036071">
    <property type="entry name" value="AMMECR1_dom_sf"/>
</dbReference>
<proteinExistence type="predicted"/>
<keyword evidence="4" id="KW-1185">Reference proteome</keyword>
<dbReference type="AlphaFoldDB" id="A0A517L752"/>
<dbReference type="NCBIfam" id="TIGR00296">
    <property type="entry name" value="TIGR00296 family protein"/>
    <property type="match status" value="1"/>
</dbReference>
<accession>A0A517L752</accession>
<dbReference type="PROSITE" id="PS51112">
    <property type="entry name" value="AMMECR1"/>
    <property type="match status" value="1"/>
</dbReference>
<evidence type="ECO:0000313" key="3">
    <source>
        <dbReference type="EMBL" id="QDS71468.1"/>
    </source>
</evidence>
<dbReference type="InterPro" id="IPR027485">
    <property type="entry name" value="AMMECR1_N"/>
</dbReference>
<evidence type="ECO:0000259" key="2">
    <source>
        <dbReference type="PROSITE" id="PS51112"/>
    </source>
</evidence>
<sequence>MATAAHCAYCFETLSSALEKRQPLSFSEVEQLWDQYEVAGAEKAGLLDDEMEGVLSPPPPAAISRILNSPSTNSSASSSTPSLSTVTDTSKSSSSSSLFSLPTGSSRIKGAATAAKYPLFVTWDTISKGGHKSLRGCIGTFEDQELDDGLRSYALTSAFEDHRFDQISRRELPTLGCGVTLLTNFENIKDPMDWTIGTHGLRISFTDRNRRFGSTYLPDVAREQGWTKEETIVSLMRKAGWSGRSSDWRNVKDLNVVRYQGHRHELTFKEYDDWRNWVEENGSANT</sequence>
<dbReference type="InterPro" id="IPR002733">
    <property type="entry name" value="AMMECR1_domain"/>
</dbReference>
<dbReference type="InterPro" id="IPR023473">
    <property type="entry name" value="AMMECR1"/>
</dbReference>
<dbReference type="OrthoDB" id="24630at2759"/>
<name>A0A517L752_9PEZI</name>
<evidence type="ECO:0000313" key="4">
    <source>
        <dbReference type="Proteomes" id="UP000316270"/>
    </source>
</evidence>
<dbReference type="Proteomes" id="UP000316270">
    <property type="component" value="Chromosome 6"/>
</dbReference>